<dbReference type="GO" id="GO:0080042">
    <property type="term" value="F:ADP-glucose pyrophosphohydrolase activity"/>
    <property type="evidence" value="ECO:0007669"/>
    <property type="project" value="TreeGrafter"/>
</dbReference>
<keyword evidence="5" id="KW-1185">Reference proteome</keyword>
<dbReference type="GO" id="GO:0006753">
    <property type="term" value="P:nucleoside phosphate metabolic process"/>
    <property type="evidence" value="ECO:0007669"/>
    <property type="project" value="TreeGrafter"/>
</dbReference>
<dbReference type="Gene3D" id="3.90.79.10">
    <property type="entry name" value="Nucleoside Triphosphate Pyrophosphohydrolase"/>
    <property type="match status" value="1"/>
</dbReference>
<dbReference type="CDD" id="cd03424">
    <property type="entry name" value="NUDIX_ADPRase_Nudt5_UGPPase_Nudt14"/>
    <property type="match status" value="1"/>
</dbReference>
<protein>
    <submittedName>
        <fullName evidence="4">Nudix hydrolase 14</fullName>
    </submittedName>
</protein>
<dbReference type="SUPFAM" id="SSF55811">
    <property type="entry name" value="Nudix"/>
    <property type="match status" value="1"/>
</dbReference>
<evidence type="ECO:0000313" key="4">
    <source>
        <dbReference type="EMBL" id="KAG9231790.1"/>
    </source>
</evidence>
<dbReference type="Proteomes" id="UP000824998">
    <property type="component" value="Unassembled WGS sequence"/>
</dbReference>
<dbReference type="OrthoDB" id="10249920at2759"/>
<dbReference type="InterPro" id="IPR015797">
    <property type="entry name" value="NUDIX_hydrolase-like_dom_sf"/>
</dbReference>
<keyword evidence="2 4" id="KW-0378">Hydrolase</keyword>
<comment type="cofactor">
    <cofactor evidence="1">
        <name>Mg(2+)</name>
        <dbReference type="ChEBI" id="CHEBI:18420"/>
    </cofactor>
</comment>
<dbReference type="PROSITE" id="PS51462">
    <property type="entry name" value="NUDIX"/>
    <property type="match status" value="1"/>
</dbReference>
<evidence type="ECO:0000256" key="2">
    <source>
        <dbReference type="ARBA" id="ARBA00022801"/>
    </source>
</evidence>
<feature type="domain" description="Nudix hydrolase" evidence="3">
    <location>
        <begin position="104"/>
        <end position="278"/>
    </location>
</feature>
<organism evidence="4 5">
    <name type="scientific">Amylocarpus encephaloides</name>
    <dbReference type="NCBI Taxonomy" id="45428"/>
    <lineage>
        <taxon>Eukaryota</taxon>
        <taxon>Fungi</taxon>
        <taxon>Dikarya</taxon>
        <taxon>Ascomycota</taxon>
        <taxon>Pezizomycotina</taxon>
        <taxon>Leotiomycetes</taxon>
        <taxon>Helotiales</taxon>
        <taxon>Helotiales incertae sedis</taxon>
        <taxon>Amylocarpus</taxon>
    </lineage>
</organism>
<accession>A0A9P7YDR6</accession>
<reference evidence="4" key="1">
    <citation type="journal article" date="2021" name="IMA Fungus">
        <title>Genomic characterization of three marine fungi, including Emericellopsis atlantica sp. nov. with signatures of a generalist lifestyle and marine biomass degradation.</title>
        <authorList>
            <person name="Hagestad O.C."/>
            <person name="Hou L."/>
            <person name="Andersen J.H."/>
            <person name="Hansen E.H."/>
            <person name="Altermark B."/>
            <person name="Li C."/>
            <person name="Kuhnert E."/>
            <person name="Cox R.J."/>
            <person name="Crous P.W."/>
            <person name="Spatafora J.W."/>
            <person name="Lail K."/>
            <person name="Amirebrahimi M."/>
            <person name="Lipzen A."/>
            <person name="Pangilinan J."/>
            <person name="Andreopoulos W."/>
            <person name="Hayes R.D."/>
            <person name="Ng V."/>
            <person name="Grigoriev I.V."/>
            <person name="Jackson S.A."/>
            <person name="Sutton T.D.S."/>
            <person name="Dobson A.D.W."/>
            <person name="Rama T."/>
        </authorList>
    </citation>
    <scope>NUCLEOTIDE SEQUENCE</scope>
    <source>
        <strain evidence="4">TRa018bII</strain>
    </source>
</reference>
<dbReference type="InterPro" id="IPR000086">
    <property type="entry name" value="NUDIX_hydrolase_dom"/>
</dbReference>
<proteinExistence type="predicted"/>
<sequence length="290" mass="32662">MTTFYLKAFAPEVPVLIPSHLQSAITEEKLLAWPHFTKWHTTLKSSIALQSDASHAFHKSPYYLKSVEILSVSMFGPRIGFVKLKANVVNINDENDTLPGIAFLRGSAVAMLMILRPSDSRDERWVIMTEQPRIPAGSLSFLEIPAGMMDEHGEVKGQAVAEIQEETRLVVPKHELINLTELAIAGASSKGGKEETHNVIKENLAMGMYPSPGGSDEFIHILLWEKELDRQEIEDLRGKFTGLRTQQEKIVVRLLNYEELWQIGARDAKTLAAWSLYEALKRDGEIKVEW</sequence>
<gene>
    <name evidence="4" type="ORF">BJ875DRAFT_506451</name>
</gene>
<name>A0A9P7YDR6_9HELO</name>
<dbReference type="GO" id="GO:0080041">
    <property type="term" value="F:ADP-ribose pyrophosphohydrolase activity"/>
    <property type="evidence" value="ECO:0007669"/>
    <property type="project" value="TreeGrafter"/>
</dbReference>
<dbReference type="AlphaFoldDB" id="A0A9P7YDR6"/>
<comment type="caution">
    <text evidence="4">The sequence shown here is derived from an EMBL/GenBank/DDBJ whole genome shotgun (WGS) entry which is preliminary data.</text>
</comment>
<evidence type="ECO:0000256" key="1">
    <source>
        <dbReference type="ARBA" id="ARBA00001946"/>
    </source>
</evidence>
<dbReference type="PANTHER" id="PTHR11839">
    <property type="entry name" value="UDP/ADP-SUGAR PYROPHOSPHATASE"/>
    <property type="match status" value="1"/>
</dbReference>
<evidence type="ECO:0000313" key="5">
    <source>
        <dbReference type="Proteomes" id="UP000824998"/>
    </source>
</evidence>
<evidence type="ECO:0000259" key="3">
    <source>
        <dbReference type="PROSITE" id="PS51462"/>
    </source>
</evidence>
<dbReference type="PANTHER" id="PTHR11839:SF18">
    <property type="entry name" value="NUDIX HYDROLASE DOMAIN-CONTAINING PROTEIN"/>
    <property type="match status" value="1"/>
</dbReference>
<dbReference type="GO" id="GO:0019693">
    <property type="term" value="P:ribose phosphate metabolic process"/>
    <property type="evidence" value="ECO:0007669"/>
    <property type="project" value="TreeGrafter"/>
</dbReference>
<dbReference type="EMBL" id="MU251581">
    <property type="protein sequence ID" value="KAG9231790.1"/>
    <property type="molecule type" value="Genomic_DNA"/>
</dbReference>